<dbReference type="InterPro" id="IPR026881">
    <property type="entry name" value="WYL_dom"/>
</dbReference>
<dbReference type="Pfam" id="PF25583">
    <property type="entry name" value="WCX"/>
    <property type="match status" value="1"/>
</dbReference>
<dbReference type="PANTHER" id="PTHR34580:SF1">
    <property type="entry name" value="PROTEIN PAFC"/>
    <property type="match status" value="1"/>
</dbReference>
<dbReference type="InterPro" id="IPR057727">
    <property type="entry name" value="WCX_dom"/>
</dbReference>
<protein>
    <submittedName>
        <fullName evidence="3">WYL domain-containing protein</fullName>
    </submittedName>
</protein>
<reference evidence="3" key="1">
    <citation type="journal article" date="2020" name="mSystems">
        <title>Genome- and Community-Level Interaction Insights into Carbon Utilization and Element Cycling Functions of Hydrothermarchaeota in Hydrothermal Sediment.</title>
        <authorList>
            <person name="Zhou Z."/>
            <person name="Liu Y."/>
            <person name="Xu W."/>
            <person name="Pan J."/>
            <person name="Luo Z.H."/>
            <person name="Li M."/>
        </authorList>
    </citation>
    <scope>NUCLEOTIDE SEQUENCE [LARGE SCALE GENOMIC DNA]</scope>
    <source>
        <strain evidence="3">SpSt-1071</strain>
    </source>
</reference>
<evidence type="ECO:0000259" key="2">
    <source>
        <dbReference type="Pfam" id="PF25583"/>
    </source>
</evidence>
<organism evidence="3">
    <name type="scientific">Thermus caliditerrae</name>
    <dbReference type="NCBI Taxonomy" id="1330700"/>
    <lineage>
        <taxon>Bacteria</taxon>
        <taxon>Thermotogati</taxon>
        <taxon>Deinococcota</taxon>
        <taxon>Deinococci</taxon>
        <taxon>Thermales</taxon>
        <taxon>Thermaceae</taxon>
        <taxon>Thermus</taxon>
    </lineage>
</organism>
<gene>
    <name evidence="3" type="ORF">ENM28_01110</name>
</gene>
<dbReference type="Pfam" id="PF13280">
    <property type="entry name" value="WYL"/>
    <property type="match status" value="1"/>
</dbReference>
<dbReference type="InterPro" id="IPR028349">
    <property type="entry name" value="PafC-like"/>
</dbReference>
<dbReference type="PIRSF" id="PIRSF016838">
    <property type="entry name" value="PafC"/>
    <property type="match status" value="1"/>
</dbReference>
<comment type="caution">
    <text evidence="3">The sequence shown here is derived from an EMBL/GenBank/DDBJ whole genome shotgun (WGS) entry which is preliminary data.</text>
</comment>
<accession>A0A7C5RDI4</accession>
<feature type="domain" description="WYL" evidence="1">
    <location>
        <begin position="134"/>
        <end position="187"/>
    </location>
</feature>
<name>A0A7C5RDI4_9DEIN</name>
<proteinExistence type="predicted"/>
<evidence type="ECO:0000259" key="1">
    <source>
        <dbReference type="Pfam" id="PF13280"/>
    </source>
</evidence>
<evidence type="ECO:0000313" key="3">
    <source>
        <dbReference type="EMBL" id="HHM67320.1"/>
    </source>
</evidence>
<dbReference type="PROSITE" id="PS52050">
    <property type="entry name" value="WYL"/>
    <property type="match status" value="1"/>
</dbReference>
<dbReference type="AlphaFoldDB" id="A0A7C5RDI4"/>
<sequence>MFPKMESRLPDFIRLLLEHPGGLSVRELAARLGVERQSVYRLREKAQAQGVWVLTRGEDPSLPRGWMRLESHQDLQGVFRLTREELEALWVAVALVDRLTPRVRKALGRLFWGKGAREQPLLYSPLVDQYPEGLFERVVRAIRERRICEVAYRNARGEEKRYFFDPYALIARDPHLYLVGANHNRRQAGYDPLVELRLDQVLVFRLTPRRFPNPRFDVRAYAQSRFRAFAGEGAPMRVRVRFSPEKAGFIRRTRRHPTQRVEDLPDGGVVWQVEVPLSEDLVHFIVGYGPHAQVLEPEELRQRVVAWAQGAVEANRSPEVVTSPG</sequence>
<feature type="domain" description="WCX" evidence="2">
    <location>
        <begin position="235"/>
        <end position="311"/>
    </location>
</feature>
<dbReference type="PANTHER" id="PTHR34580">
    <property type="match status" value="1"/>
</dbReference>
<dbReference type="EMBL" id="DRXE01000039">
    <property type="protein sequence ID" value="HHM67320.1"/>
    <property type="molecule type" value="Genomic_DNA"/>
</dbReference>
<dbReference type="InterPro" id="IPR051534">
    <property type="entry name" value="CBASS_pafABC_assoc_protein"/>
</dbReference>